<evidence type="ECO:0000256" key="7">
    <source>
        <dbReference type="SAM" id="MobiDB-lite"/>
    </source>
</evidence>
<evidence type="ECO:0000256" key="6">
    <source>
        <dbReference type="ARBA" id="ARBA00023136"/>
    </source>
</evidence>
<dbReference type="PANTHER" id="PTHR16133:SF0">
    <property type="entry name" value="ZINC_IRON REGULATED TRANSPORTER-RELATED PROTEIN 102B, ISOFORM E"/>
    <property type="match status" value="1"/>
</dbReference>
<dbReference type="InterPro" id="IPR003689">
    <property type="entry name" value="ZIP"/>
</dbReference>
<accession>A0A6A4VLJ7</accession>
<dbReference type="GO" id="GO:0000139">
    <property type="term" value="C:Golgi membrane"/>
    <property type="evidence" value="ECO:0007669"/>
    <property type="project" value="UniProtKB-SubCell"/>
</dbReference>
<dbReference type="InterPro" id="IPR045891">
    <property type="entry name" value="ZIP9"/>
</dbReference>
<dbReference type="GO" id="GO:0006829">
    <property type="term" value="P:zinc ion transport"/>
    <property type="evidence" value="ECO:0007669"/>
    <property type="project" value="InterPro"/>
</dbReference>
<evidence type="ECO:0000256" key="3">
    <source>
        <dbReference type="ARBA" id="ARBA00022692"/>
    </source>
</evidence>
<dbReference type="InterPro" id="IPR021917">
    <property type="entry name" value="Unchr_Zn-peptidase-like"/>
</dbReference>
<name>A0A6A4VLJ7_AMPAM</name>
<evidence type="ECO:0000313" key="9">
    <source>
        <dbReference type="EMBL" id="KAF0291432.1"/>
    </source>
</evidence>
<feature type="transmembrane region" description="Helical" evidence="8">
    <location>
        <begin position="479"/>
        <end position="499"/>
    </location>
</feature>
<keyword evidence="6 8" id="KW-0472">Membrane</keyword>
<evidence type="ECO:0000256" key="5">
    <source>
        <dbReference type="ARBA" id="ARBA00023034"/>
    </source>
</evidence>
<evidence type="ECO:0000313" key="10">
    <source>
        <dbReference type="Proteomes" id="UP000440578"/>
    </source>
</evidence>
<feature type="region of interest" description="Disordered" evidence="7">
    <location>
        <begin position="557"/>
        <end position="578"/>
    </location>
</feature>
<evidence type="ECO:0000256" key="2">
    <source>
        <dbReference type="ARBA" id="ARBA00004394"/>
    </source>
</evidence>
<feature type="transmembrane region" description="Helical" evidence="8">
    <location>
        <begin position="511"/>
        <end position="532"/>
    </location>
</feature>
<dbReference type="AlphaFoldDB" id="A0A6A4VLJ7"/>
<feature type="transmembrane region" description="Helical" evidence="8">
    <location>
        <begin position="443"/>
        <end position="467"/>
    </location>
</feature>
<evidence type="ECO:0000256" key="4">
    <source>
        <dbReference type="ARBA" id="ARBA00022989"/>
    </source>
</evidence>
<dbReference type="Pfam" id="PF02535">
    <property type="entry name" value="Zip"/>
    <property type="match status" value="1"/>
</dbReference>
<gene>
    <name evidence="9" type="primary">Slc39a9</name>
    <name evidence="9" type="ORF">FJT64_010440</name>
</gene>
<feature type="region of interest" description="Disordered" evidence="7">
    <location>
        <begin position="319"/>
        <end position="367"/>
    </location>
</feature>
<keyword evidence="4 8" id="KW-1133">Transmembrane helix</keyword>
<evidence type="ECO:0000256" key="8">
    <source>
        <dbReference type="SAM" id="Phobius"/>
    </source>
</evidence>
<comment type="caution">
    <text evidence="9">The sequence shown here is derived from an EMBL/GenBank/DDBJ whole genome shotgun (WGS) entry which is preliminary data.</text>
</comment>
<keyword evidence="3 8" id="KW-0812">Transmembrane</keyword>
<dbReference type="EMBL" id="VIIS01001881">
    <property type="protein sequence ID" value="KAF0291432.1"/>
    <property type="molecule type" value="Genomic_DNA"/>
</dbReference>
<feature type="compositionally biased region" description="Basic and acidic residues" evidence="7">
    <location>
        <begin position="395"/>
        <end position="407"/>
    </location>
</feature>
<reference evidence="9 10" key="1">
    <citation type="submission" date="2019-07" db="EMBL/GenBank/DDBJ databases">
        <title>Draft genome assembly of a fouling barnacle, Amphibalanus amphitrite (Darwin, 1854): The first reference genome for Thecostraca.</title>
        <authorList>
            <person name="Kim W."/>
        </authorList>
    </citation>
    <scope>NUCLEOTIDE SEQUENCE [LARGE SCALE GENOMIC DNA]</scope>
    <source>
        <strain evidence="9">SNU_AA5</strain>
        <tissue evidence="9">Soma without cirri and trophi</tissue>
    </source>
</reference>
<comment type="subcellular location">
    <subcellularLocation>
        <location evidence="1">Endomembrane system</location>
        <topology evidence="1">Multi-pass membrane protein</topology>
    </subcellularLocation>
    <subcellularLocation>
        <location evidence="2">Golgi apparatus membrane</location>
    </subcellularLocation>
</comment>
<protein>
    <submittedName>
        <fullName evidence="9">Zinc transporter ZIP9</fullName>
    </submittedName>
</protein>
<keyword evidence="5" id="KW-0333">Golgi apparatus</keyword>
<dbReference type="PANTHER" id="PTHR16133">
    <property type="entry name" value="SOLUTE CARRIER FAMILY 39 ZINC TRANSPORTER , MEMBER 9-RELATED"/>
    <property type="match status" value="1"/>
</dbReference>
<evidence type="ECO:0000256" key="1">
    <source>
        <dbReference type="ARBA" id="ARBA00004127"/>
    </source>
</evidence>
<dbReference type="OrthoDB" id="74460at2759"/>
<keyword evidence="10" id="KW-1185">Reference proteome</keyword>
<dbReference type="GO" id="GO:0046873">
    <property type="term" value="F:metal ion transmembrane transporter activity"/>
    <property type="evidence" value="ECO:0007669"/>
    <property type="project" value="InterPro"/>
</dbReference>
<proteinExistence type="predicted"/>
<sequence>MLVLDAISEPVPHRLALIADKLREHFPGRSARTFALRDTVLTQRLRLTRAEAQRLEPRQLWSRVAAELRSTGIDLATTKVLGFLTGPALDGGHVWQGGGGLALCSAACLFSWPRSVPEIVPRFCDGRAAPEWADTSGRGTRWACLSTTLGAAAHELCHALDLGHAEHGLMGRAYDELWRYCVLSTEGATGGLRRPPPELPTVPGVPAGHRCDADCHSRAAPCPPATSDLTFLDAASAALLYHHAWCGAAEGADGPGTVQISPQLEVVSSRPLRVVVCRTADEEAKLVGLWTLSGEDYRLDLGPWFHGVVVDFRDANSAMIGRNTKPTSPDVSEERLEKPSGNLSDTAAAAPTAGSGHSHTHGEGGGAEELHSLVGLALVSGFILMLLVDQCTHRHSGDQAADPEGRGPSRPGPNMTATVGLVVHAAADGVALGAAVASKRTDVELIVFVAIMLHKAPAAFGLVTFLLHEGLERARVRRHLLVFSVAAPLMALLTFFGIGQGGGEALADTSATGLCLLFSAGTFLYVSTVHVLPEVISRGDPKTLLADRDGLSGRRLPAAGAAVAQPSPLAPPGGDSVN</sequence>
<organism evidence="9 10">
    <name type="scientific">Amphibalanus amphitrite</name>
    <name type="common">Striped barnacle</name>
    <name type="synonym">Balanus amphitrite</name>
    <dbReference type="NCBI Taxonomy" id="1232801"/>
    <lineage>
        <taxon>Eukaryota</taxon>
        <taxon>Metazoa</taxon>
        <taxon>Ecdysozoa</taxon>
        <taxon>Arthropoda</taxon>
        <taxon>Crustacea</taxon>
        <taxon>Multicrustacea</taxon>
        <taxon>Cirripedia</taxon>
        <taxon>Thoracica</taxon>
        <taxon>Thoracicalcarea</taxon>
        <taxon>Balanomorpha</taxon>
        <taxon>Balanoidea</taxon>
        <taxon>Balanidae</taxon>
        <taxon>Amphibalaninae</taxon>
        <taxon>Amphibalanus</taxon>
    </lineage>
</organism>
<feature type="region of interest" description="Disordered" evidence="7">
    <location>
        <begin position="395"/>
        <end position="416"/>
    </location>
</feature>
<dbReference type="Pfam" id="PF12044">
    <property type="entry name" value="Metallopep"/>
    <property type="match status" value="1"/>
</dbReference>
<dbReference type="Proteomes" id="UP000440578">
    <property type="component" value="Unassembled WGS sequence"/>
</dbReference>